<dbReference type="EMBL" id="JACHXU010000025">
    <property type="protein sequence ID" value="MBB3209569.1"/>
    <property type="molecule type" value="Genomic_DNA"/>
</dbReference>
<feature type="signal peptide" evidence="2">
    <location>
        <begin position="1"/>
        <end position="29"/>
    </location>
</feature>
<keyword evidence="4" id="KW-1185">Reference proteome</keyword>
<protein>
    <recommendedName>
        <fullName evidence="5">Malate synthase</fullName>
    </recommendedName>
</protein>
<accession>A0A7W5E4D7</accession>
<feature type="region of interest" description="Disordered" evidence="1">
    <location>
        <begin position="47"/>
        <end position="95"/>
    </location>
</feature>
<comment type="caution">
    <text evidence="3">The sequence shown here is derived from an EMBL/GenBank/DDBJ whole genome shotgun (WGS) entry which is preliminary data.</text>
</comment>
<evidence type="ECO:0000256" key="2">
    <source>
        <dbReference type="SAM" id="SignalP"/>
    </source>
</evidence>
<feature type="compositionally biased region" description="Polar residues" evidence="1">
    <location>
        <begin position="68"/>
        <end position="83"/>
    </location>
</feature>
<proteinExistence type="predicted"/>
<keyword evidence="2" id="KW-0732">Signal</keyword>
<feature type="chain" id="PRO_5031431424" description="Malate synthase" evidence="2">
    <location>
        <begin position="30"/>
        <end position="173"/>
    </location>
</feature>
<evidence type="ECO:0000256" key="1">
    <source>
        <dbReference type="SAM" id="MobiDB-lite"/>
    </source>
</evidence>
<dbReference type="PROSITE" id="PS51257">
    <property type="entry name" value="PROKAR_LIPOPROTEIN"/>
    <property type="match status" value="1"/>
</dbReference>
<sequence>MNNRLYLVRPTQLWVGALVISCCSFSATAGVNAQGLDDLFARPADTQYEMSDEESSNDYAAPTGYLSRPSTIPASTRTGTTMRPRSGDPVVPSPSDLRLENTSGSHMEPYKPTAMELRQARALEETRARIARLEAARWGLRPTLRPTWAADPMTSSRYPTGPRYVVPFYVLVP</sequence>
<evidence type="ECO:0000313" key="3">
    <source>
        <dbReference type="EMBL" id="MBB3209569.1"/>
    </source>
</evidence>
<evidence type="ECO:0000313" key="4">
    <source>
        <dbReference type="Proteomes" id="UP000536179"/>
    </source>
</evidence>
<organism evidence="3 4">
    <name type="scientific">Aporhodopirellula rubra</name>
    <dbReference type="NCBI Taxonomy" id="980271"/>
    <lineage>
        <taxon>Bacteria</taxon>
        <taxon>Pseudomonadati</taxon>
        <taxon>Planctomycetota</taxon>
        <taxon>Planctomycetia</taxon>
        <taxon>Pirellulales</taxon>
        <taxon>Pirellulaceae</taxon>
        <taxon>Aporhodopirellula</taxon>
    </lineage>
</organism>
<dbReference type="RefSeq" id="WP_221225383.1">
    <property type="nucleotide sequence ID" value="NZ_JACHXU010000025.1"/>
</dbReference>
<dbReference type="AlphaFoldDB" id="A0A7W5E4D7"/>
<reference evidence="3 4" key="1">
    <citation type="submission" date="2020-08" db="EMBL/GenBank/DDBJ databases">
        <title>Genomic Encyclopedia of Type Strains, Phase III (KMG-III): the genomes of soil and plant-associated and newly described type strains.</title>
        <authorList>
            <person name="Whitman W."/>
        </authorList>
    </citation>
    <scope>NUCLEOTIDE SEQUENCE [LARGE SCALE GENOMIC DNA]</scope>
    <source>
        <strain evidence="3 4">CECT 8075</strain>
    </source>
</reference>
<dbReference type="Proteomes" id="UP000536179">
    <property type="component" value="Unassembled WGS sequence"/>
</dbReference>
<evidence type="ECO:0008006" key="5">
    <source>
        <dbReference type="Google" id="ProtNLM"/>
    </source>
</evidence>
<gene>
    <name evidence="3" type="ORF">FHS27_005409</name>
</gene>
<name>A0A7W5E4D7_9BACT</name>